<reference evidence="1 2" key="1">
    <citation type="journal article" date="2015" name="Genome Biol.">
        <title>Comparative genomics of Steinernema reveals deeply conserved gene regulatory networks.</title>
        <authorList>
            <person name="Dillman A.R."/>
            <person name="Macchietto M."/>
            <person name="Porter C.F."/>
            <person name="Rogers A."/>
            <person name="Williams B."/>
            <person name="Antoshechkin I."/>
            <person name="Lee M.M."/>
            <person name="Goodwin Z."/>
            <person name="Lu X."/>
            <person name="Lewis E.E."/>
            <person name="Goodrich-Blair H."/>
            <person name="Stock S.P."/>
            <person name="Adams B.J."/>
            <person name="Sternberg P.W."/>
            <person name="Mortazavi A."/>
        </authorList>
    </citation>
    <scope>NUCLEOTIDE SEQUENCE [LARGE SCALE GENOMIC DNA]</scope>
    <source>
        <strain evidence="1 2">ALL</strain>
    </source>
</reference>
<reference evidence="1 2" key="2">
    <citation type="journal article" date="2019" name="G3 (Bethesda)">
        <title>Hybrid Assembly of the Genome of the Entomopathogenic Nematode Steinernema carpocapsae Identifies the X-Chromosome.</title>
        <authorList>
            <person name="Serra L."/>
            <person name="Macchietto M."/>
            <person name="Macias-Munoz A."/>
            <person name="McGill C.J."/>
            <person name="Rodriguez I.M."/>
            <person name="Rodriguez B."/>
            <person name="Murad R."/>
            <person name="Mortazavi A."/>
        </authorList>
    </citation>
    <scope>NUCLEOTIDE SEQUENCE [LARGE SCALE GENOMIC DNA]</scope>
    <source>
        <strain evidence="1 2">ALL</strain>
    </source>
</reference>
<dbReference type="EMBL" id="AZBU02000007">
    <property type="protein sequence ID" value="TKR69317.1"/>
    <property type="molecule type" value="Genomic_DNA"/>
</dbReference>
<proteinExistence type="predicted"/>
<evidence type="ECO:0000313" key="2">
    <source>
        <dbReference type="Proteomes" id="UP000298663"/>
    </source>
</evidence>
<dbReference type="AlphaFoldDB" id="A0A4U5MIY4"/>
<accession>A0A4U5MIY4</accession>
<sequence>MDLAPYGFCHDVFKLLPQLKLQDPEDFPGDLAAAARVLIPKFKRLDIEIQLDSQIWRCRYSNKDEDNESCTWEEITKQDPDYVFFYRIKLTYWPISGFEVSEEYFVTKIMPFVCGHVDNIDGHLKVVQSGFEKMPENVWDILKQESRIKSFDLTPKMDIGPFIHHKIDTVSPLKLILDTQAKMDVMQKLEAKVSTGDLVYLDIMRTDMSISLEFALKIIRYFKETLGEKKFYLKAKKHFPYKQLKAHLQGMRRETRTSNVQNPRVVFKTQYVQMRSHTFTLPVTNCKLCIQDYEWPADVIVFQVS</sequence>
<keyword evidence="2" id="KW-1185">Reference proteome</keyword>
<organism evidence="1 2">
    <name type="scientific">Steinernema carpocapsae</name>
    <name type="common">Entomopathogenic nematode</name>
    <dbReference type="NCBI Taxonomy" id="34508"/>
    <lineage>
        <taxon>Eukaryota</taxon>
        <taxon>Metazoa</taxon>
        <taxon>Ecdysozoa</taxon>
        <taxon>Nematoda</taxon>
        <taxon>Chromadorea</taxon>
        <taxon>Rhabditida</taxon>
        <taxon>Tylenchina</taxon>
        <taxon>Panagrolaimomorpha</taxon>
        <taxon>Strongyloidoidea</taxon>
        <taxon>Steinernematidae</taxon>
        <taxon>Steinernema</taxon>
    </lineage>
</organism>
<comment type="caution">
    <text evidence="1">The sequence shown here is derived from an EMBL/GenBank/DDBJ whole genome shotgun (WGS) entry which is preliminary data.</text>
</comment>
<dbReference type="Proteomes" id="UP000298663">
    <property type="component" value="Unassembled WGS sequence"/>
</dbReference>
<protein>
    <submittedName>
        <fullName evidence="1">Uncharacterized protein</fullName>
    </submittedName>
</protein>
<evidence type="ECO:0000313" key="1">
    <source>
        <dbReference type="EMBL" id="TKR69317.1"/>
    </source>
</evidence>
<gene>
    <name evidence="1" type="ORF">L596_021493</name>
</gene>
<name>A0A4U5MIY4_STECR</name>